<reference evidence="3 4" key="1">
    <citation type="submission" date="2019-07" db="EMBL/GenBank/DDBJ databases">
        <title>Whole genome shotgun sequence of Skermanella aerolata NBRC 106429.</title>
        <authorList>
            <person name="Hosoyama A."/>
            <person name="Uohara A."/>
            <person name="Ohji S."/>
            <person name="Ichikawa N."/>
        </authorList>
    </citation>
    <scope>NUCLEOTIDE SEQUENCE [LARGE SCALE GENOMIC DNA]</scope>
    <source>
        <strain evidence="3 4">NBRC 106429</strain>
    </source>
</reference>
<dbReference type="GO" id="GO:0050661">
    <property type="term" value="F:NADP binding"/>
    <property type="evidence" value="ECO:0007669"/>
    <property type="project" value="InterPro"/>
</dbReference>
<dbReference type="AlphaFoldDB" id="A0A512DIH0"/>
<dbReference type="RefSeq" id="WP_044425575.1">
    <property type="nucleotide sequence ID" value="NZ_BJYZ01000002.1"/>
</dbReference>
<gene>
    <name evidence="3" type="ORF">SAE02_04220</name>
</gene>
<sequence>MMDSPVVRIGVVGTGFISSHFIMALDRQEGFKASRVLTRRPVDGCTGFPRPELLTNSLAELIENSDVVLECTGDAIHATDVVAAALSANLPVVTMNSEFHITAGSYFVGKGLVTEAEGDQPGCQAALKEEVLDMGFEPLVYGNIKGFLNQDPTLEDMTYWGNRSGISLPMVTSFTDGTKVQIEQAFVANGLGAEVAKPGLLGVPDDDLRTGGSALAEAAEKLGKPIADYVLSLKLPHGVFVVGKHDPRQKGALRYLKLGDGPYYVVLKHNIFVHLEILRTIKRVMNQGRILLDNSARPVASVCTVVKRDLKPGDKIASGIGSFDVRGEAVRIVDTAGHVPIGLLADAVIKRPLKRGDIIGMDDVELPDSLALRAWKDIERSVLSGQSGEAEKKSALAS</sequence>
<comment type="caution">
    <text evidence="3">The sequence shown here is derived from an EMBL/GenBank/DDBJ whole genome shotgun (WGS) entry which is preliminary data.</text>
</comment>
<evidence type="ECO:0000259" key="2">
    <source>
        <dbReference type="Pfam" id="PF21135"/>
    </source>
</evidence>
<dbReference type="Pfam" id="PF03447">
    <property type="entry name" value="NAD_binding_3"/>
    <property type="match status" value="1"/>
</dbReference>
<proteinExistence type="predicted"/>
<dbReference type="InterPro" id="IPR005106">
    <property type="entry name" value="Asp/hSer_DH_NAD-bd"/>
</dbReference>
<dbReference type="PANTHER" id="PTHR37850">
    <property type="entry name" value="STRU PROTEIN"/>
    <property type="match status" value="1"/>
</dbReference>
<evidence type="ECO:0000313" key="3">
    <source>
        <dbReference type="EMBL" id="GEO36274.1"/>
    </source>
</evidence>
<evidence type="ECO:0000313" key="4">
    <source>
        <dbReference type="Proteomes" id="UP000321523"/>
    </source>
</evidence>
<dbReference type="GO" id="GO:0016491">
    <property type="term" value="F:oxidoreductase activity"/>
    <property type="evidence" value="ECO:0007669"/>
    <property type="project" value="InterPro"/>
</dbReference>
<dbReference type="InterPro" id="IPR036291">
    <property type="entry name" value="NAD(P)-bd_dom_sf"/>
</dbReference>
<dbReference type="InterPro" id="IPR048423">
    <property type="entry name" value="DRL_cat"/>
</dbReference>
<feature type="domain" description="Oxidoreductase DRL-like catalytic" evidence="2">
    <location>
        <begin position="118"/>
        <end position="276"/>
    </location>
</feature>
<accession>A0A512DIH0</accession>
<dbReference type="SUPFAM" id="SSF51735">
    <property type="entry name" value="NAD(P)-binding Rossmann-fold domains"/>
    <property type="match status" value="1"/>
</dbReference>
<evidence type="ECO:0000259" key="1">
    <source>
        <dbReference type="Pfam" id="PF03447"/>
    </source>
</evidence>
<dbReference type="Proteomes" id="UP000321523">
    <property type="component" value="Unassembled WGS sequence"/>
</dbReference>
<protein>
    <submittedName>
        <fullName evidence="3">NAD(P)-dependent oxidoreductase</fullName>
    </submittedName>
</protein>
<dbReference type="Pfam" id="PF21135">
    <property type="entry name" value="DRL_cat"/>
    <property type="match status" value="1"/>
</dbReference>
<keyword evidence="4" id="KW-1185">Reference proteome</keyword>
<organism evidence="3 4">
    <name type="scientific">Skermanella aerolata</name>
    <dbReference type="NCBI Taxonomy" id="393310"/>
    <lineage>
        <taxon>Bacteria</taxon>
        <taxon>Pseudomonadati</taxon>
        <taxon>Pseudomonadota</taxon>
        <taxon>Alphaproteobacteria</taxon>
        <taxon>Rhodospirillales</taxon>
        <taxon>Azospirillaceae</taxon>
        <taxon>Skermanella</taxon>
    </lineage>
</organism>
<name>A0A512DIH0_9PROT</name>
<dbReference type="Gene3D" id="3.40.50.720">
    <property type="entry name" value="NAD(P)-binding Rossmann-like Domain"/>
    <property type="match status" value="1"/>
</dbReference>
<dbReference type="EMBL" id="BJYZ01000002">
    <property type="protein sequence ID" value="GEO36274.1"/>
    <property type="molecule type" value="Genomic_DNA"/>
</dbReference>
<dbReference type="PANTHER" id="PTHR37850:SF1">
    <property type="entry name" value="SAF DOMAIN PROTEIN"/>
    <property type="match status" value="1"/>
</dbReference>
<feature type="domain" description="Aspartate/homoserine dehydrogenase NAD-binding" evidence="1">
    <location>
        <begin position="13"/>
        <end position="97"/>
    </location>
</feature>
<dbReference type="CDD" id="cd11616">
    <property type="entry name" value="SAF_DH_OX_like"/>
    <property type="match status" value="1"/>
</dbReference>